<gene>
    <name evidence="2" type="ORF">CLV30_108192</name>
</gene>
<proteinExistence type="predicted"/>
<dbReference type="AlphaFoldDB" id="A0A2P8E1C7"/>
<dbReference type="PANTHER" id="PTHR33498">
    <property type="entry name" value="TRANSPOSASE FOR INSERTION SEQUENCE ELEMENT IS1557"/>
    <property type="match status" value="1"/>
</dbReference>
<dbReference type="Proteomes" id="UP000243528">
    <property type="component" value="Unassembled WGS sequence"/>
</dbReference>
<name>A0A2P8E1C7_9ACTN</name>
<protein>
    <submittedName>
        <fullName evidence="2">Transposase</fullName>
    </submittedName>
</protein>
<feature type="non-terminal residue" evidence="2">
    <location>
        <position position="1"/>
    </location>
</feature>
<evidence type="ECO:0000259" key="1">
    <source>
        <dbReference type="Pfam" id="PF01610"/>
    </source>
</evidence>
<evidence type="ECO:0000313" key="2">
    <source>
        <dbReference type="EMBL" id="PSL03280.1"/>
    </source>
</evidence>
<dbReference type="PANTHER" id="PTHR33498:SF1">
    <property type="entry name" value="TRANSPOSASE FOR INSERTION SEQUENCE ELEMENT IS1557"/>
    <property type="match status" value="1"/>
</dbReference>
<dbReference type="Pfam" id="PF01610">
    <property type="entry name" value="DDE_Tnp_ISL3"/>
    <property type="match status" value="1"/>
</dbReference>
<feature type="domain" description="Transposase IS204/IS1001/IS1096/IS1165 DDE" evidence="1">
    <location>
        <begin position="1"/>
        <end position="116"/>
    </location>
</feature>
<dbReference type="RefSeq" id="WP_146154795.1">
    <property type="nucleotide sequence ID" value="NZ_PYGE01000008.1"/>
</dbReference>
<sequence length="134" mass="15310">WKNPEDLTENQRAKLEWIAATSPKLHRAYLLKEGLRHVFKVKGEQGKQALQQWLAWASRSRINVFVVLGRKIRRHLPAIHATLTERMSNAIVESVNTKIRLLTRVAFGFHGPEPLIALTMLNLGGYRPNLPGRT</sequence>
<keyword evidence="3" id="KW-1185">Reference proteome</keyword>
<comment type="caution">
    <text evidence="2">The sequence shown here is derived from an EMBL/GenBank/DDBJ whole genome shotgun (WGS) entry which is preliminary data.</text>
</comment>
<evidence type="ECO:0000313" key="3">
    <source>
        <dbReference type="Proteomes" id="UP000243528"/>
    </source>
</evidence>
<organism evidence="2 3">
    <name type="scientific">Haloactinopolyspora alba</name>
    <dbReference type="NCBI Taxonomy" id="648780"/>
    <lineage>
        <taxon>Bacteria</taxon>
        <taxon>Bacillati</taxon>
        <taxon>Actinomycetota</taxon>
        <taxon>Actinomycetes</taxon>
        <taxon>Jiangellales</taxon>
        <taxon>Jiangellaceae</taxon>
        <taxon>Haloactinopolyspora</taxon>
    </lineage>
</organism>
<accession>A0A2P8E1C7</accession>
<dbReference type="EMBL" id="PYGE01000008">
    <property type="protein sequence ID" value="PSL03280.1"/>
    <property type="molecule type" value="Genomic_DNA"/>
</dbReference>
<reference evidence="2 3" key="1">
    <citation type="submission" date="2018-03" db="EMBL/GenBank/DDBJ databases">
        <title>Genomic Encyclopedia of Archaeal and Bacterial Type Strains, Phase II (KMG-II): from individual species to whole genera.</title>
        <authorList>
            <person name="Goeker M."/>
        </authorList>
    </citation>
    <scope>NUCLEOTIDE SEQUENCE [LARGE SCALE GENOMIC DNA]</scope>
    <source>
        <strain evidence="2 3">DSM 45211</strain>
    </source>
</reference>
<dbReference type="InterPro" id="IPR047951">
    <property type="entry name" value="Transpos_ISL3"/>
</dbReference>
<dbReference type="OrthoDB" id="3238779at2"/>
<dbReference type="InterPro" id="IPR002560">
    <property type="entry name" value="Transposase_DDE"/>
</dbReference>